<protein>
    <submittedName>
        <fullName evidence="1">Uncharacterized protein</fullName>
    </submittedName>
</protein>
<gene>
    <name evidence="1" type="ORF">LCGC14_1990080</name>
</gene>
<evidence type="ECO:0000313" key="1">
    <source>
        <dbReference type="EMBL" id="KKL81902.1"/>
    </source>
</evidence>
<dbReference type="InterPro" id="IPR046053">
    <property type="entry name" value="DUF6011"/>
</dbReference>
<organism evidence="1">
    <name type="scientific">marine sediment metagenome</name>
    <dbReference type="NCBI Taxonomy" id="412755"/>
    <lineage>
        <taxon>unclassified sequences</taxon>
        <taxon>metagenomes</taxon>
        <taxon>ecological metagenomes</taxon>
    </lineage>
</organism>
<name>A0A0F9I3D3_9ZZZZ</name>
<feature type="non-terminal residue" evidence="1">
    <location>
        <position position="1"/>
    </location>
</feature>
<reference evidence="1" key="1">
    <citation type="journal article" date="2015" name="Nature">
        <title>Complex archaea that bridge the gap between prokaryotes and eukaryotes.</title>
        <authorList>
            <person name="Spang A."/>
            <person name="Saw J.H."/>
            <person name="Jorgensen S.L."/>
            <person name="Zaremba-Niedzwiedzka K."/>
            <person name="Martijn J."/>
            <person name="Lind A.E."/>
            <person name="van Eijk R."/>
            <person name="Schleper C."/>
            <person name="Guy L."/>
            <person name="Ettema T.J."/>
        </authorList>
    </citation>
    <scope>NUCLEOTIDE SEQUENCE</scope>
</reference>
<dbReference type="AlphaFoldDB" id="A0A0F9I3D3"/>
<dbReference type="EMBL" id="LAZR01022427">
    <property type="protein sequence ID" value="KKL81902.1"/>
    <property type="molecule type" value="Genomic_DNA"/>
</dbReference>
<accession>A0A0F9I3D3</accession>
<dbReference type="Pfam" id="PF19474">
    <property type="entry name" value="DUF6011"/>
    <property type="match status" value="1"/>
</dbReference>
<sequence length="176" mass="19585">SGDKLQEYQNQAASQESKISSFFQLNPGEIFSPWEVQSLVFKTKTPITSVRRSMSDLTKVGILTKTEHLKEAGNYGRRSYAWMLNEKYYETLQAMDAIMAPVEAPVGDLKDNYSLRGIITTYAPRSDNGLNSQGTLFDVPIVGHRCNICNRILSNPKSIDRGIGPVCNGKCMEDGL</sequence>
<comment type="caution">
    <text evidence="1">The sequence shown here is derived from an EMBL/GenBank/DDBJ whole genome shotgun (WGS) entry which is preliminary data.</text>
</comment>
<proteinExistence type="predicted"/>